<evidence type="ECO:0000313" key="4">
    <source>
        <dbReference type="Proteomes" id="UP000256869"/>
    </source>
</evidence>
<organism evidence="3 4">
    <name type="scientific">Cohnella lupini</name>
    <dbReference type="NCBI Taxonomy" id="1294267"/>
    <lineage>
        <taxon>Bacteria</taxon>
        <taxon>Bacillati</taxon>
        <taxon>Bacillota</taxon>
        <taxon>Bacilli</taxon>
        <taxon>Bacillales</taxon>
        <taxon>Paenibacillaceae</taxon>
        <taxon>Cohnella</taxon>
    </lineage>
</organism>
<dbReference type="InterPro" id="IPR037185">
    <property type="entry name" value="EmrE-like"/>
</dbReference>
<reference evidence="3 4" key="1">
    <citation type="submission" date="2018-07" db="EMBL/GenBank/DDBJ databases">
        <title>Genomic Encyclopedia of Type Strains, Phase III (KMG-III): the genomes of soil and plant-associated and newly described type strains.</title>
        <authorList>
            <person name="Whitman W."/>
        </authorList>
    </citation>
    <scope>NUCLEOTIDE SEQUENCE [LARGE SCALE GENOMIC DNA]</scope>
    <source>
        <strain evidence="3 4">CECT 8236</strain>
    </source>
</reference>
<proteinExistence type="predicted"/>
<keyword evidence="4" id="KW-1185">Reference proteome</keyword>
<dbReference type="SUPFAM" id="SSF103481">
    <property type="entry name" value="Multidrug resistance efflux transporter EmrE"/>
    <property type="match status" value="1"/>
</dbReference>
<dbReference type="AlphaFoldDB" id="A0A3D9IBP5"/>
<dbReference type="EMBL" id="QRDY01000007">
    <property type="protein sequence ID" value="RED59204.1"/>
    <property type="molecule type" value="Genomic_DNA"/>
</dbReference>
<dbReference type="RefSeq" id="WP_115993259.1">
    <property type="nucleotide sequence ID" value="NZ_QRDY01000007.1"/>
</dbReference>
<evidence type="ECO:0000256" key="2">
    <source>
        <dbReference type="SAM" id="Phobius"/>
    </source>
</evidence>
<keyword evidence="2" id="KW-0812">Transmembrane</keyword>
<dbReference type="Proteomes" id="UP000256869">
    <property type="component" value="Unassembled WGS sequence"/>
</dbReference>
<comment type="caution">
    <text evidence="3">The sequence shown here is derived from an EMBL/GenBank/DDBJ whole genome shotgun (WGS) entry which is preliminary data.</text>
</comment>
<evidence type="ECO:0000256" key="1">
    <source>
        <dbReference type="ARBA" id="ARBA00004127"/>
    </source>
</evidence>
<gene>
    <name evidence="3" type="ORF">DFP95_10742</name>
</gene>
<feature type="transmembrane region" description="Helical" evidence="2">
    <location>
        <begin position="31"/>
        <end position="48"/>
    </location>
</feature>
<evidence type="ECO:0000313" key="3">
    <source>
        <dbReference type="EMBL" id="RED59204.1"/>
    </source>
</evidence>
<keyword evidence="2" id="KW-0472">Membrane</keyword>
<name>A0A3D9IBP5_9BACL</name>
<comment type="subcellular location">
    <subcellularLocation>
        <location evidence="1">Endomembrane system</location>
        <topology evidence="1">Multi-pass membrane protein</topology>
    </subcellularLocation>
</comment>
<protein>
    <submittedName>
        <fullName evidence="3">Uncharacterized protein</fullName>
    </submittedName>
</protein>
<sequence>MTRMIIAYVLFILGGLLMLRGYRLTKKDKAIFIGITTLGAALWGSIILKHPFDVNKAIAWMLTQGGLG</sequence>
<dbReference type="OrthoDB" id="2628762at2"/>
<keyword evidence="2" id="KW-1133">Transmembrane helix</keyword>
<accession>A0A3D9IBP5</accession>